<dbReference type="AlphaFoldDB" id="A0A9D1DR69"/>
<dbReference type="EMBL" id="DVHF01000086">
    <property type="protein sequence ID" value="HIR57543.1"/>
    <property type="molecule type" value="Genomic_DNA"/>
</dbReference>
<reference evidence="4" key="2">
    <citation type="journal article" date="2021" name="PeerJ">
        <title>Extensive microbial diversity within the chicken gut microbiome revealed by metagenomics and culture.</title>
        <authorList>
            <person name="Gilroy R."/>
            <person name="Ravi A."/>
            <person name="Getino M."/>
            <person name="Pursley I."/>
            <person name="Horton D.L."/>
            <person name="Alikhan N.F."/>
            <person name="Baker D."/>
            <person name="Gharbi K."/>
            <person name="Hall N."/>
            <person name="Watson M."/>
            <person name="Adriaenssens E.M."/>
            <person name="Foster-Nyarko E."/>
            <person name="Jarju S."/>
            <person name="Secka A."/>
            <person name="Antonio M."/>
            <person name="Oren A."/>
            <person name="Chaudhuri R.R."/>
            <person name="La Ragione R."/>
            <person name="Hildebrand F."/>
            <person name="Pallen M.J."/>
        </authorList>
    </citation>
    <scope>NUCLEOTIDE SEQUENCE</scope>
    <source>
        <strain evidence="4">ChiSjej1B19-7085</strain>
    </source>
</reference>
<dbReference type="Gene3D" id="3.40.50.150">
    <property type="entry name" value="Vaccinia Virus protein VP39"/>
    <property type="match status" value="1"/>
</dbReference>
<accession>A0A9D1DR69</accession>
<sequence length="258" mass="29360">MSDWNSKQYLKFEKQRTQPSIDLANRITVENPRRLIDIGCGPGNSTKALANRFPGCKVLGIDSSPSMIETAREKYPEFSFQLCDASSELSGLPGNYDIVFSNACIQWIPDHEPLLHNMFALLAPGGVMAVQLPINQQEPVHRAIRSLAASPEWKAYFPNPRSPYSLAPGEYYDILADLTDDFDIWQITYFHTMKSHYDIIEWFRGTGLRPYLDALPSDKERAVLEQELLDELVKAYPVQKNGDIILRFPRLFFTAKAD</sequence>
<dbReference type="GO" id="GO:0030798">
    <property type="term" value="F:trans-aconitate 2-methyltransferase activity"/>
    <property type="evidence" value="ECO:0007669"/>
    <property type="project" value="InterPro"/>
</dbReference>
<evidence type="ECO:0000313" key="5">
    <source>
        <dbReference type="Proteomes" id="UP000886785"/>
    </source>
</evidence>
<dbReference type="InterPro" id="IPR041698">
    <property type="entry name" value="Methyltransf_25"/>
</dbReference>
<dbReference type="Proteomes" id="UP000886785">
    <property type="component" value="Unassembled WGS sequence"/>
</dbReference>
<dbReference type="SUPFAM" id="SSF53335">
    <property type="entry name" value="S-adenosyl-L-methionine-dependent methyltransferases"/>
    <property type="match status" value="1"/>
</dbReference>
<reference evidence="4" key="1">
    <citation type="submission" date="2020-10" db="EMBL/GenBank/DDBJ databases">
        <authorList>
            <person name="Gilroy R."/>
        </authorList>
    </citation>
    <scope>NUCLEOTIDE SEQUENCE</scope>
    <source>
        <strain evidence="4">ChiSjej1B19-7085</strain>
    </source>
</reference>
<organism evidence="4 5">
    <name type="scientific">Candidatus Gallacutalibacter pullicola</name>
    <dbReference type="NCBI Taxonomy" id="2840830"/>
    <lineage>
        <taxon>Bacteria</taxon>
        <taxon>Bacillati</taxon>
        <taxon>Bacillota</taxon>
        <taxon>Clostridia</taxon>
        <taxon>Eubacteriales</taxon>
        <taxon>Candidatus Gallacutalibacter</taxon>
    </lineage>
</organism>
<evidence type="ECO:0000313" key="4">
    <source>
        <dbReference type="EMBL" id="HIR57543.1"/>
    </source>
</evidence>
<evidence type="ECO:0000256" key="2">
    <source>
        <dbReference type="ARBA" id="ARBA00022679"/>
    </source>
</evidence>
<dbReference type="PANTHER" id="PTHR43861">
    <property type="entry name" value="TRANS-ACONITATE 2-METHYLTRANSFERASE-RELATED"/>
    <property type="match status" value="1"/>
</dbReference>
<dbReference type="CDD" id="cd02440">
    <property type="entry name" value="AdoMet_MTases"/>
    <property type="match status" value="1"/>
</dbReference>
<feature type="domain" description="Methyltransferase" evidence="3">
    <location>
        <begin position="36"/>
        <end position="126"/>
    </location>
</feature>
<dbReference type="InterPro" id="IPR023149">
    <property type="entry name" value="Trans_acon_MeTrfase_C"/>
</dbReference>
<dbReference type="Gene3D" id="1.10.150.290">
    <property type="entry name" value="S-adenosyl-L-methionine-dependent methyltransferases"/>
    <property type="match status" value="1"/>
</dbReference>
<proteinExistence type="predicted"/>
<protein>
    <submittedName>
        <fullName evidence="4">Methyltransferase domain-containing protein</fullName>
    </submittedName>
</protein>
<evidence type="ECO:0000259" key="3">
    <source>
        <dbReference type="Pfam" id="PF13649"/>
    </source>
</evidence>
<keyword evidence="1 4" id="KW-0489">Methyltransferase</keyword>
<dbReference type="Pfam" id="PF13649">
    <property type="entry name" value="Methyltransf_25"/>
    <property type="match status" value="1"/>
</dbReference>
<dbReference type="InterPro" id="IPR029063">
    <property type="entry name" value="SAM-dependent_MTases_sf"/>
</dbReference>
<keyword evidence="2" id="KW-0808">Transferase</keyword>
<comment type="caution">
    <text evidence="4">The sequence shown here is derived from an EMBL/GenBank/DDBJ whole genome shotgun (WGS) entry which is preliminary data.</text>
</comment>
<gene>
    <name evidence="4" type="ORF">IAA54_07715</name>
</gene>
<name>A0A9D1DR69_9FIRM</name>
<evidence type="ECO:0000256" key="1">
    <source>
        <dbReference type="ARBA" id="ARBA00022603"/>
    </source>
</evidence>
<dbReference type="PANTHER" id="PTHR43861:SF1">
    <property type="entry name" value="TRANS-ACONITATE 2-METHYLTRANSFERASE"/>
    <property type="match status" value="1"/>
</dbReference>
<dbReference type="GO" id="GO:0032259">
    <property type="term" value="P:methylation"/>
    <property type="evidence" value="ECO:0007669"/>
    <property type="project" value="UniProtKB-KW"/>
</dbReference>